<evidence type="ECO:0000256" key="4">
    <source>
        <dbReference type="SAM" id="MobiDB-lite"/>
    </source>
</evidence>
<feature type="region of interest" description="Disordered" evidence="4">
    <location>
        <begin position="288"/>
        <end position="332"/>
    </location>
</feature>
<accession>A0A165DSS2</accession>
<dbReference type="GO" id="GO:0005576">
    <property type="term" value="C:extracellular region"/>
    <property type="evidence" value="ECO:0007669"/>
    <property type="project" value="UniProtKB-SubCell"/>
</dbReference>
<reference evidence="6 7" key="1">
    <citation type="journal article" date="2016" name="Mol. Biol. Evol.">
        <title>Comparative Genomics of Early-Diverging Mushroom-Forming Fungi Provides Insights into the Origins of Lignocellulose Decay Capabilities.</title>
        <authorList>
            <person name="Nagy L.G."/>
            <person name="Riley R."/>
            <person name="Tritt A."/>
            <person name="Adam C."/>
            <person name="Daum C."/>
            <person name="Floudas D."/>
            <person name="Sun H."/>
            <person name="Yadav J.S."/>
            <person name="Pangilinan J."/>
            <person name="Larsson K.H."/>
            <person name="Matsuura K."/>
            <person name="Barry K."/>
            <person name="Labutti K."/>
            <person name="Kuo R."/>
            <person name="Ohm R.A."/>
            <person name="Bhattacharya S.S."/>
            <person name="Shirouzu T."/>
            <person name="Yoshinaga Y."/>
            <person name="Martin F.M."/>
            <person name="Grigoriev I.V."/>
            <person name="Hibbett D.S."/>
        </authorList>
    </citation>
    <scope>NUCLEOTIDE SEQUENCE [LARGE SCALE GENOMIC DNA]</scope>
    <source>
        <strain evidence="6 7">93-53</strain>
    </source>
</reference>
<keyword evidence="5" id="KW-0732">Signal</keyword>
<evidence type="ECO:0000256" key="3">
    <source>
        <dbReference type="ARBA" id="ARBA00022525"/>
    </source>
</evidence>
<evidence type="ECO:0000256" key="1">
    <source>
        <dbReference type="ARBA" id="ARBA00004613"/>
    </source>
</evidence>
<protein>
    <submittedName>
        <fullName evidence="6">Uncharacterized protein</fullName>
    </submittedName>
</protein>
<sequence length="332" mass="36918">MRLLSAASTLLALVVCASAQYFSQGWQPGQPVARDAHPTGTVDINPASAPTSEGDGSSRFDFTSLLTSGPVGFLAGKMGVNMTEKLQQAKAEEDIWDPRIPLITDSNYEEIVVNEPLSPEEEKDRVWFIIISVSKGGKNAFSMKADEHFDNAYNQSIIEGDLSNVRWGRIDYLNVTYITTKWSIWQAPYLVVLTDRGQTLRFYKANSVRLDPTTIREFLRNEGWREGEPWGGPFAPGGRWEYILHYFALSAKWVYEFLIMFPKWVLMIASAGIANLVMKYMHTAAGTGKPQANAKKPAPIAPSSPVTTTVIPNKANPTSPKSRTKQRKNAIK</sequence>
<gene>
    <name evidence="6" type="ORF">LAESUDRAFT_813372</name>
</gene>
<evidence type="ECO:0000256" key="2">
    <source>
        <dbReference type="ARBA" id="ARBA00010968"/>
    </source>
</evidence>
<keyword evidence="3" id="KW-0964">Secreted</keyword>
<feature type="compositionally biased region" description="Polar residues" evidence="4">
    <location>
        <begin position="304"/>
        <end position="321"/>
    </location>
</feature>
<evidence type="ECO:0000256" key="5">
    <source>
        <dbReference type="SAM" id="SignalP"/>
    </source>
</evidence>
<feature type="region of interest" description="Disordered" evidence="4">
    <location>
        <begin position="27"/>
        <end position="58"/>
    </location>
</feature>
<dbReference type="RefSeq" id="XP_040763297.1">
    <property type="nucleotide sequence ID" value="XM_040914481.1"/>
</dbReference>
<dbReference type="GO" id="GO:0005179">
    <property type="term" value="F:hormone activity"/>
    <property type="evidence" value="ECO:0007669"/>
    <property type="project" value="InterPro"/>
</dbReference>
<feature type="compositionally biased region" description="Basic residues" evidence="4">
    <location>
        <begin position="322"/>
        <end position="332"/>
    </location>
</feature>
<dbReference type="Proteomes" id="UP000076871">
    <property type="component" value="Unassembled WGS sequence"/>
</dbReference>
<feature type="chain" id="PRO_5007856787" evidence="5">
    <location>
        <begin position="20"/>
        <end position="332"/>
    </location>
</feature>
<dbReference type="InterPro" id="IPR002012">
    <property type="entry name" value="GnRH"/>
</dbReference>
<dbReference type="EMBL" id="KV427629">
    <property type="protein sequence ID" value="KZT05557.1"/>
    <property type="molecule type" value="Genomic_DNA"/>
</dbReference>
<feature type="compositionally biased region" description="Polar residues" evidence="4">
    <location>
        <begin position="48"/>
        <end position="58"/>
    </location>
</feature>
<keyword evidence="7" id="KW-1185">Reference proteome</keyword>
<proteinExistence type="inferred from homology"/>
<dbReference type="OrthoDB" id="2502001at2759"/>
<feature type="signal peptide" evidence="5">
    <location>
        <begin position="1"/>
        <end position="19"/>
    </location>
</feature>
<feature type="compositionally biased region" description="Low complexity" evidence="4">
    <location>
        <begin position="289"/>
        <end position="298"/>
    </location>
</feature>
<dbReference type="GeneID" id="63831508"/>
<dbReference type="InParanoid" id="A0A165DSS2"/>
<comment type="subcellular location">
    <subcellularLocation>
        <location evidence="1">Secreted</location>
    </subcellularLocation>
</comment>
<dbReference type="AlphaFoldDB" id="A0A165DSS2"/>
<comment type="similarity">
    <text evidence="2">Belongs to the GnRH family.</text>
</comment>
<evidence type="ECO:0000313" key="6">
    <source>
        <dbReference type="EMBL" id="KZT05557.1"/>
    </source>
</evidence>
<dbReference type="PROSITE" id="PS00473">
    <property type="entry name" value="GNRH"/>
    <property type="match status" value="1"/>
</dbReference>
<name>A0A165DSS2_9APHY</name>
<organism evidence="6 7">
    <name type="scientific">Laetiporus sulphureus 93-53</name>
    <dbReference type="NCBI Taxonomy" id="1314785"/>
    <lineage>
        <taxon>Eukaryota</taxon>
        <taxon>Fungi</taxon>
        <taxon>Dikarya</taxon>
        <taxon>Basidiomycota</taxon>
        <taxon>Agaricomycotina</taxon>
        <taxon>Agaricomycetes</taxon>
        <taxon>Polyporales</taxon>
        <taxon>Laetiporus</taxon>
    </lineage>
</organism>
<evidence type="ECO:0000313" key="7">
    <source>
        <dbReference type="Proteomes" id="UP000076871"/>
    </source>
</evidence>